<proteinExistence type="predicted"/>
<dbReference type="EMBL" id="SIUB01000002">
    <property type="protein sequence ID" value="TBN54476.1"/>
    <property type="molecule type" value="Genomic_DNA"/>
</dbReference>
<keyword evidence="2" id="KW-1185">Reference proteome</keyword>
<comment type="caution">
    <text evidence="1">The sequence shown here is derived from an EMBL/GenBank/DDBJ whole genome shotgun (WGS) entry which is preliminary data.</text>
</comment>
<organism evidence="1 2">
    <name type="scientific">Hansschlegelia quercus</name>
    <dbReference type="NCBI Taxonomy" id="2528245"/>
    <lineage>
        <taxon>Bacteria</taxon>
        <taxon>Pseudomonadati</taxon>
        <taxon>Pseudomonadota</taxon>
        <taxon>Alphaproteobacteria</taxon>
        <taxon>Hyphomicrobiales</taxon>
        <taxon>Methylopilaceae</taxon>
        <taxon>Hansschlegelia</taxon>
    </lineage>
</organism>
<dbReference type="AlphaFoldDB" id="A0A4V2JEA5"/>
<evidence type="ECO:0000313" key="2">
    <source>
        <dbReference type="Proteomes" id="UP000291613"/>
    </source>
</evidence>
<reference evidence="1 2" key="1">
    <citation type="submission" date="2019-02" db="EMBL/GenBank/DDBJ databases">
        <title>Hansschlegelia quercus sp. nov., a novel methylotrophic bacterium from buds of oak (Quercus robur L.).</title>
        <authorList>
            <person name="Agafonova N.V."/>
            <person name="Kaparullina E.N."/>
            <person name="Grouzdev D.S."/>
            <person name="Doronina N.V."/>
        </authorList>
    </citation>
    <scope>NUCLEOTIDE SEQUENCE [LARGE SCALE GENOMIC DNA]</scope>
    <source>
        <strain evidence="1 2">Dub</strain>
    </source>
</reference>
<dbReference type="OrthoDB" id="7870498at2"/>
<dbReference type="InterPro" id="IPR019600">
    <property type="entry name" value="Hemin_uptake_protein_HemP"/>
</dbReference>
<protein>
    <submittedName>
        <fullName evidence="1">Hemin uptake protein HemP</fullName>
    </submittedName>
</protein>
<name>A0A4V2JEA5_9HYPH</name>
<dbReference type="RefSeq" id="WP_131002224.1">
    <property type="nucleotide sequence ID" value="NZ_JBHSZR010000005.1"/>
</dbReference>
<sequence>MQPPPPAPPPQSERTVSIAADTVDSAALIGPARELLIRHGDATYRLRITSQNKMILTK</sequence>
<dbReference type="Pfam" id="PF10636">
    <property type="entry name" value="hemP"/>
    <property type="match status" value="1"/>
</dbReference>
<accession>A0A4V2JEA5</accession>
<evidence type="ECO:0000313" key="1">
    <source>
        <dbReference type="EMBL" id="TBN54476.1"/>
    </source>
</evidence>
<dbReference type="Gene3D" id="2.10.70.10">
    <property type="entry name" value="Complement Module, domain 1"/>
    <property type="match status" value="1"/>
</dbReference>
<dbReference type="Proteomes" id="UP000291613">
    <property type="component" value="Unassembled WGS sequence"/>
</dbReference>
<gene>
    <name evidence="1" type="primary">hemP</name>
    <name evidence="1" type="ORF">EYR15_06510</name>
</gene>